<dbReference type="EMBL" id="FLOB01000004">
    <property type="protein sequence ID" value="SBS31728.1"/>
    <property type="molecule type" value="Genomic_DNA"/>
</dbReference>
<dbReference type="InterPro" id="IPR036866">
    <property type="entry name" value="RibonucZ/Hydroxyglut_hydro"/>
</dbReference>
<keyword evidence="3 8" id="KW-0540">Nuclease</keyword>
<feature type="binding site" evidence="8">
    <location>
        <position position="139"/>
    </location>
    <ligand>
        <name>Zn(2+)</name>
        <dbReference type="ChEBI" id="CHEBI:29105"/>
        <label>1</label>
        <note>catalytic</note>
    </ligand>
</feature>
<dbReference type="PANTHER" id="PTHR46018">
    <property type="entry name" value="ZINC PHOSPHODIESTERASE ELAC PROTEIN 1"/>
    <property type="match status" value="1"/>
</dbReference>
<dbReference type="STRING" id="1792290.MSP8886_02219"/>
<proteinExistence type="inferred from homology"/>
<keyword evidence="7 8" id="KW-0862">Zinc</keyword>
<evidence type="ECO:0000256" key="1">
    <source>
        <dbReference type="ARBA" id="ARBA00011738"/>
    </source>
</evidence>
<dbReference type="Pfam" id="PF23023">
    <property type="entry name" value="Anti-Pycsar_Apyc1"/>
    <property type="match status" value="1"/>
</dbReference>
<evidence type="ECO:0000256" key="4">
    <source>
        <dbReference type="ARBA" id="ARBA00022723"/>
    </source>
</evidence>
<evidence type="ECO:0000313" key="10">
    <source>
        <dbReference type="Proteomes" id="UP000092544"/>
    </source>
</evidence>
<evidence type="ECO:0000256" key="8">
    <source>
        <dbReference type="HAMAP-Rule" id="MF_01818"/>
    </source>
</evidence>
<evidence type="ECO:0000256" key="3">
    <source>
        <dbReference type="ARBA" id="ARBA00022722"/>
    </source>
</evidence>
<feature type="binding site" evidence="8">
    <location>
        <position position="66"/>
    </location>
    <ligand>
        <name>Zn(2+)</name>
        <dbReference type="ChEBI" id="CHEBI:29105"/>
        <label>2</label>
        <note>catalytic</note>
    </ligand>
</feature>
<reference evidence="9 10" key="1">
    <citation type="submission" date="2016-06" db="EMBL/GenBank/DDBJ databases">
        <authorList>
            <person name="Kjaerup R.B."/>
            <person name="Dalgaard T.S."/>
            <person name="Juul-Madsen H.R."/>
        </authorList>
    </citation>
    <scope>NUCLEOTIDE SEQUENCE [LARGE SCALE GENOMIC DNA]</scope>
    <source>
        <strain evidence="9 10">CECT 8886</strain>
    </source>
</reference>
<name>A0A1A8TEK5_9GAMM</name>
<organism evidence="9 10">
    <name type="scientific">Marinomonas spartinae</name>
    <dbReference type="NCBI Taxonomy" id="1792290"/>
    <lineage>
        <taxon>Bacteria</taxon>
        <taxon>Pseudomonadati</taxon>
        <taxon>Pseudomonadota</taxon>
        <taxon>Gammaproteobacteria</taxon>
        <taxon>Oceanospirillales</taxon>
        <taxon>Oceanospirillaceae</taxon>
        <taxon>Marinomonas</taxon>
    </lineage>
</organism>
<feature type="binding site" evidence="8">
    <location>
        <position position="67"/>
    </location>
    <ligand>
        <name>Zn(2+)</name>
        <dbReference type="ChEBI" id="CHEBI:29105"/>
        <label>2</label>
        <note>catalytic</note>
    </ligand>
</feature>
<keyword evidence="6 8" id="KW-0378">Hydrolase</keyword>
<gene>
    <name evidence="9" type="primary">rnz_2</name>
    <name evidence="8" type="synonym">rnz</name>
    <name evidence="9" type="ORF">MSP8886_02219</name>
</gene>
<feature type="active site" description="Proton acceptor" evidence="8">
    <location>
        <position position="66"/>
    </location>
</feature>
<dbReference type="PANTHER" id="PTHR46018:SF2">
    <property type="entry name" value="ZINC PHOSPHODIESTERASE ELAC PROTEIN 1"/>
    <property type="match status" value="1"/>
</dbReference>
<feature type="binding site" evidence="8">
    <location>
        <position position="209"/>
    </location>
    <ligand>
        <name>Zn(2+)</name>
        <dbReference type="ChEBI" id="CHEBI:29105"/>
        <label>2</label>
        <note>catalytic</note>
    </ligand>
</feature>
<comment type="cofactor">
    <cofactor evidence="8">
        <name>Zn(2+)</name>
        <dbReference type="ChEBI" id="CHEBI:29105"/>
    </cofactor>
    <text evidence="8">Binds 2 Zn(2+) ions.</text>
</comment>
<dbReference type="Gene3D" id="3.60.15.10">
    <property type="entry name" value="Ribonuclease Z/Hydroxyacylglutathione hydrolase-like"/>
    <property type="match status" value="1"/>
</dbReference>
<dbReference type="EC" id="3.1.26.11" evidence="8"/>
<evidence type="ECO:0000256" key="5">
    <source>
        <dbReference type="ARBA" id="ARBA00022759"/>
    </source>
</evidence>
<sequence>MNIVFLGTSSGVPTKTRNVTGIAVREEKGSGWYLIDCGEGTQHQILHTNLSANSLQAIFITHIHGDHCYGLPGILASAGMSGRKEPLKIIAPSGVKEWVEATQRHTQLYLPFALEFIGSDDLPSVDFRNVRVETEALSHRVPSYAYSFIEKDINPSLDVEKLALHGIPRGPLWGQLKKGQDIEHNGKLLSSNDYLLYDKHPRKMIIAGDNDQPERLSQFSHEANVLVHEATYTKEIAEKAGNSYGHSYAEQVAEFAQRTNIPNLVLTHFSPRYQSNPNASPSIEDIYQEAKACYSGRLYLANDFDEYQLNKSGELKKV</sequence>
<feature type="binding site" evidence="8">
    <location>
        <position position="64"/>
    </location>
    <ligand>
        <name>Zn(2+)</name>
        <dbReference type="ChEBI" id="CHEBI:29105"/>
        <label>1</label>
        <note>catalytic</note>
    </ligand>
</feature>
<keyword evidence="4 8" id="KW-0479">Metal-binding</keyword>
<dbReference type="InterPro" id="IPR013471">
    <property type="entry name" value="RNase_Z/BN"/>
</dbReference>
<protein>
    <recommendedName>
        <fullName evidence="8">Ribonuclease Z</fullName>
        <shortName evidence="8">RNase Z</shortName>
        <ecNumber evidence="8">3.1.26.11</ecNumber>
    </recommendedName>
    <alternativeName>
        <fullName evidence="8">tRNA 3 endonuclease</fullName>
    </alternativeName>
    <alternativeName>
        <fullName evidence="8">tRNase Z</fullName>
    </alternativeName>
</protein>
<feature type="binding site" evidence="8">
    <location>
        <position position="62"/>
    </location>
    <ligand>
        <name>Zn(2+)</name>
        <dbReference type="ChEBI" id="CHEBI:29105"/>
        <label>1</label>
        <note>catalytic</note>
    </ligand>
</feature>
<dbReference type="RefSeq" id="WP_067016349.1">
    <property type="nucleotide sequence ID" value="NZ_FLOB01000004.1"/>
</dbReference>
<evidence type="ECO:0000313" key="9">
    <source>
        <dbReference type="EMBL" id="SBS31728.1"/>
    </source>
</evidence>
<feature type="binding site" evidence="8">
    <location>
        <position position="209"/>
    </location>
    <ligand>
        <name>Zn(2+)</name>
        <dbReference type="ChEBI" id="CHEBI:29105"/>
        <label>1</label>
        <note>catalytic</note>
    </ligand>
</feature>
<dbReference type="CDD" id="cd07717">
    <property type="entry name" value="RNaseZ_ZiPD-like_MBL-fold"/>
    <property type="match status" value="1"/>
</dbReference>
<dbReference type="NCBIfam" id="TIGR02651">
    <property type="entry name" value="RNase_Z"/>
    <property type="match status" value="1"/>
</dbReference>
<dbReference type="Proteomes" id="UP000092544">
    <property type="component" value="Unassembled WGS sequence"/>
</dbReference>
<comment type="subunit">
    <text evidence="1 8">Homodimer.</text>
</comment>
<dbReference type="GO" id="GO:0008270">
    <property type="term" value="F:zinc ion binding"/>
    <property type="evidence" value="ECO:0007669"/>
    <property type="project" value="UniProtKB-UniRule"/>
</dbReference>
<evidence type="ECO:0000256" key="7">
    <source>
        <dbReference type="ARBA" id="ARBA00022833"/>
    </source>
</evidence>
<dbReference type="NCBIfam" id="NF000801">
    <property type="entry name" value="PRK00055.1-3"/>
    <property type="match status" value="1"/>
</dbReference>
<evidence type="ECO:0000256" key="2">
    <source>
        <dbReference type="ARBA" id="ARBA00022694"/>
    </source>
</evidence>
<dbReference type="OrthoDB" id="9803916at2"/>
<evidence type="ECO:0000256" key="6">
    <source>
        <dbReference type="ARBA" id="ARBA00022801"/>
    </source>
</evidence>
<keyword evidence="5 8" id="KW-0255">Endonuclease</keyword>
<dbReference type="SUPFAM" id="SSF56281">
    <property type="entry name" value="Metallo-hydrolase/oxidoreductase"/>
    <property type="match status" value="1"/>
</dbReference>
<accession>A0A1A8TEK5</accession>
<dbReference type="HAMAP" id="MF_01818">
    <property type="entry name" value="RNase_Z_BN"/>
    <property type="match status" value="1"/>
</dbReference>
<comment type="similarity">
    <text evidence="8">Belongs to the RNase Z family.</text>
</comment>
<feature type="binding site" evidence="8">
    <location>
        <position position="268"/>
    </location>
    <ligand>
        <name>Zn(2+)</name>
        <dbReference type="ChEBI" id="CHEBI:29105"/>
        <label>2</label>
        <note>catalytic</note>
    </ligand>
</feature>
<dbReference type="GO" id="GO:0042781">
    <property type="term" value="F:3'-tRNA processing endoribonuclease activity"/>
    <property type="evidence" value="ECO:0007669"/>
    <property type="project" value="UniProtKB-UniRule"/>
</dbReference>
<dbReference type="AlphaFoldDB" id="A0A1A8TEK5"/>
<comment type="catalytic activity">
    <reaction evidence="8">
        <text>Endonucleolytic cleavage of RNA, removing extra 3' nucleotides from tRNA precursor, generating 3' termini of tRNAs. A 3'-hydroxy group is left at the tRNA terminus and a 5'-phosphoryl group is left at the trailer molecule.</text>
        <dbReference type="EC" id="3.1.26.11"/>
    </reaction>
</comment>
<comment type="function">
    <text evidence="8">Zinc phosphodiesterase, which displays some tRNA 3'-processing endonuclease activity. Probably involved in tRNA maturation, by removing a 3'-trailer from precursor tRNA.</text>
</comment>
<keyword evidence="10" id="KW-1185">Reference proteome</keyword>
<keyword evidence="2 8" id="KW-0819">tRNA processing</keyword>